<keyword evidence="1" id="KW-0175">Coiled coil</keyword>
<dbReference type="Gene3D" id="1.10.1660.10">
    <property type="match status" value="1"/>
</dbReference>
<dbReference type="CDD" id="cd04765">
    <property type="entry name" value="HTH_MlrA-like_sg2"/>
    <property type="match status" value="1"/>
</dbReference>
<reference evidence="4 5" key="1">
    <citation type="submission" date="2023-04" db="EMBL/GenBank/DDBJ databases">
        <title>YMD61, complete Genome.</title>
        <authorList>
            <person name="Zhang J."/>
        </authorList>
    </citation>
    <scope>NUCLEOTIDE SEQUENCE [LARGE SCALE GENOMIC DNA]</scope>
    <source>
        <strain evidence="4 5">YMD61</strain>
    </source>
</reference>
<dbReference type="Proteomes" id="UP001230978">
    <property type="component" value="Chromosome"/>
</dbReference>
<evidence type="ECO:0000259" key="3">
    <source>
        <dbReference type="PROSITE" id="PS50937"/>
    </source>
</evidence>
<dbReference type="EMBL" id="CP124535">
    <property type="protein sequence ID" value="WGV16925.1"/>
    <property type="molecule type" value="Genomic_DNA"/>
</dbReference>
<proteinExistence type="predicted"/>
<sequence length="291" mass="31729">MEKSPEAFRTISEVADLLDTPAHVLRFWESRFPQIRPVKRAGGRRYYRPGDVALLAGIKKLLHDDGLTIRGVQKILREQGIRHVSGLGAPLPDLQPGEGAVIDHPEDIAEDQDFLLSVIASPKAPSDTAQIIPLDQVFARQETARQAASQDDDAPQESRLEDVPEAPFMEAEEDQDSGEQLPFATYPASDAETAATPTNEVQGNLFAAADDTPDAPSETALSPPTDTGTDAALSEAEKDSDDGGIEVTIAALLRRSHRARLATHQAELARLHDRLADLRDRVAEASRRRVR</sequence>
<dbReference type="Pfam" id="PF13411">
    <property type="entry name" value="MerR_1"/>
    <property type="match status" value="1"/>
</dbReference>
<feature type="compositionally biased region" description="Polar residues" evidence="2">
    <location>
        <begin position="219"/>
        <end position="228"/>
    </location>
</feature>
<dbReference type="PROSITE" id="PS50937">
    <property type="entry name" value="HTH_MERR_2"/>
    <property type="match status" value="1"/>
</dbReference>
<accession>A0ABY8Q7T0</accession>
<organism evidence="4 5">
    <name type="scientific">Fuscovulum ytuae</name>
    <dbReference type="NCBI Taxonomy" id="3042299"/>
    <lineage>
        <taxon>Bacteria</taxon>
        <taxon>Pseudomonadati</taxon>
        <taxon>Pseudomonadota</taxon>
        <taxon>Alphaproteobacteria</taxon>
        <taxon>Rhodobacterales</taxon>
        <taxon>Paracoccaceae</taxon>
        <taxon>Fuscovulum</taxon>
    </lineage>
</organism>
<protein>
    <submittedName>
        <fullName evidence="4">MerR family transcriptional regulator</fullName>
    </submittedName>
</protein>
<name>A0ABY8Q7T0_9RHOB</name>
<evidence type="ECO:0000256" key="2">
    <source>
        <dbReference type="SAM" id="MobiDB-lite"/>
    </source>
</evidence>
<feature type="coiled-coil region" evidence="1">
    <location>
        <begin position="254"/>
        <end position="288"/>
    </location>
</feature>
<keyword evidence="5" id="KW-1185">Reference proteome</keyword>
<dbReference type="InterPro" id="IPR009061">
    <property type="entry name" value="DNA-bd_dom_put_sf"/>
</dbReference>
<dbReference type="InterPro" id="IPR000551">
    <property type="entry name" value="MerR-type_HTH_dom"/>
</dbReference>
<evidence type="ECO:0000256" key="1">
    <source>
        <dbReference type="SAM" id="Coils"/>
    </source>
</evidence>
<dbReference type="RefSeq" id="WP_281467758.1">
    <property type="nucleotide sequence ID" value="NZ_CP124535.1"/>
</dbReference>
<gene>
    <name evidence="4" type="ORF">QF092_03700</name>
</gene>
<feature type="region of interest" description="Disordered" evidence="2">
    <location>
        <begin position="208"/>
        <end position="243"/>
    </location>
</feature>
<dbReference type="SMART" id="SM00422">
    <property type="entry name" value="HTH_MERR"/>
    <property type="match status" value="1"/>
</dbReference>
<feature type="domain" description="HTH merR-type" evidence="3">
    <location>
        <begin position="10"/>
        <end position="78"/>
    </location>
</feature>
<evidence type="ECO:0000313" key="4">
    <source>
        <dbReference type="EMBL" id="WGV16925.1"/>
    </source>
</evidence>
<dbReference type="SUPFAM" id="SSF46955">
    <property type="entry name" value="Putative DNA-binding domain"/>
    <property type="match status" value="1"/>
</dbReference>
<evidence type="ECO:0000313" key="5">
    <source>
        <dbReference type="Proteomes" id="UP001230978"/>
    </source>
</evidence>